<evidence type="ECO:0000313" key="1">
    <source>
        <dbReference type="EMBL" id="CAG8836051.1"/>
    </source>
</evidence>
<evidence type="ECO:0000313" key="2">
    <source>
        <dbReference type="Proteomes" id="UP000789920"/>
    </source>
</evidence>
<dbReference type="EMBL" id="CAJVQC010113553">
    <property type="protein sequence ID" value="CAG8836051.1"/>
    <property type="molecule type" value="Genomic_DNA"/>
</dbReference>
<feature type="non-terminal residue" evidence="1">
    <location>
        <position position="1"/>
    </location>
</feature>
<comment type="caution">
    <text evidence="1">The sequence shown here is derived from an EMBL/GenBank/DDBJ whole genome shotgun (WGS) entry which is preliminary data.</text>
</comment>
<protein>
    <submittedName>
        <fullName evidence="1">18808_t:CDS:1</fullName>
    </submittedName>
</protein>
<reference evidence="1" key="1">
    <citation type="submission" date="2021-06" db="EMBL/GenBank/DDBJ databases">
        <authorList>
            <person name="Kallberg Y."/>
            <person name="Tangrot J."/>
            <person name="Rosling A."/>
        </authorList>
    </citation>
    <scope>NUCLEOTIDE SEQUENCE</scope>
    <source>
        <strain evidence="1">MA461A</strain>
    </source>
</reference>
<gene>
    <name evidence="1" type="ORF">RPERSI_LOCUS29785</name>
</gene>
<sequence>QQKLRHNSISMDGHNLWGSLQLNTNNKYRADTETSQPLH</sequence>
<proteinExistence type="predicted"/>
<name>A0ACA9SGI1_9GLOM</name>
<accession>A0ACA9SGI1</accession>
<dbReference type="Proteomes" id="UP000789920">
    <property type="component" value="Unassembled WGS sequence"/>
</dbReference>
<organism evidence="1 2">
    <name type="scientific">Racocetra persica</name>
    <dbReference type="NCBI Taxonomy" id="160502"/>
    <lineage>
        <taxon>Eukaryota</taxon>
        <taxon>Fungi</taxon>
        <taxon>Fungi incertae sedis</taxon>
        <taxon>Mucoromycota</taxon>
        <taxon>Glomeromycotina</taxon>
        <taxon>Glomeromycetes</taxon>
        <taxon>Diversisporales</taxon>
        <taxon>Gigasporaceae</taxon>
        <taxon>Racocetra</taxon>
    </lineage>
</organism>
<keyword evidence="2" id="KW-1185">Reference proteome</keyword>